<dbReference type="InterPro" id="IPR013783">
    <property type="entry name" value="Ig-like_fold"/>
</dbReference>
<evidence type="ECO:0000256" key="2">
    <source>
        <dbReference type="SAM" id="Phobius"/>
    </source>
</evidence>
<reference evidence="4" key="1">
    <citation type="submission" date="2021-04" db="EMBL/GenBank/DDBJ databases">
        <title>Genomic sequence of Actinosynnema pretiosum subsp. pretiosum ATCC 31280 (C-14919).</title>
        <authorList>
            <person name="Bai L."/>
            <person name="Wang X."/>
            <person name="Xiao Y."/>
        </authorList>
    </citation>
    <scope>NUCLEOTIDE SEQUENCE</scope>
    <source>
        <strain evidence="4">ATCC 31280</strain>
    </source>
</reference>
<evidence type="ECO:0000313" key="4">
    <source>
        <dbReference type="EMBL" id="QUF02029.1"/>
    </source>
</evidence>
<keyword evidence="3" id="KW-0732">Signal</keyword>
<dbReference type="SUPFAM" id="SSF117074">
    <property type="entry name" value="Hypothetical protein PA1324"/>
    <property type="match status" value="1"/>
</dbReference>
<gene>
    <name evidence="4" type="ORF">KCV87_21205</name>
</gene>
<feature type="transmembrane region" description="Helical" evidence="2">
    <location>
        <begin position="369"/>
        <end position="389"/>
    </location>
</feature>
<dbReference type="Gene3D" id="2.60.40.10">
    <property type="entry name" value="Immunoglobulins"/>
    <property type="match status" value="2"/>
</dbReference>
<feature type="chain" id="PRO_5041233099" description="SD-repeat containing protein B domain-containing protein" evidence="3">
    <location>
        <begin position="22"/>
        <end position="396"/>
    </location>
</feature>
<evidence type="ECO:0008006" key="6">
    <source>
        <dbReference type="Google" id="ProtNLM"/>
    </source>
</evidence>
<feature type="region of interest" description="Disordered" evidence="1">
    <location>
        <begin position="326"/>
        <end position="360"/>
    </location>
</feature>
<proteinExistence type="predicted"/>
<keyword evidence="2" id="KW-0472">Membrane</keyword>
<evidence type="ECO:0000313" key="5">
    <source>
        <dbReference type="Proteomes" id="UP000677152"/>
    </source>
</evidence>
<dbReference type="AlphaFoldDB" id="A0AA45R1S7"/>
<feature type="compositionally biased region" description="Low complexity" evidence="1">
    <location>
        <begin position="326"/>
        <end position="358"/>
    </location>
</feature>
<evidence type="ECO:0000256" key="3">
    <source>
        <dbReference type="SAM" id="SignalP"/>
    </source>
</evidence>
<dbReference type="GO" id="GO:0005975">
    <property type="term" value="P:carbohydrate metabolic process"/>
    <property type="evidence" value="ECO:0007669"/>
    <property type="project" value="UniProtKB-ARBA"/>
</dbReference>
<evidence type="ECO:0000256" key="1">
    <source>
        <dbReference type="SAM" id="MobiDB-lite"/>
    </source>
</evidence>
<keyword evidence="2" id="KW-0812">Transmembrane</keyword>
<keyword evidence="2" id="KW-1133">Transmembrane helix</keyword>
<dbReference type="Proteomes" id="UP000677152">
    <property type="component" value="Chromosome"/>
</dbReference>
<dbReference type="EMBL" id="CP073249">
    <property type="protein sequence ID" value="QUF02029.1"/>
    <property type="molecule type" value="Genomic_DNA"/>
</dbReference>
<name>A0AA45R1S7_9PSEU</name>
<accession>A0AA45R1S7</accession>
<sequence>MKKLVAVTAVLMLLGGGTALAQDGEVLEGLIWFDRNGNGVVDAGEPALASGKGVRVFNAATKEHIGEYGTDANGRYRATGLPSGTPLAIYNANTDRYATTTPSSVFRTGGGTLDFGIRGGVVTGSAFVDADRDGVRDAGERELQPAHRLGGLTATGSYRIEDVPEDDHELVLADLRAQGLLPSAVTTRLFVGKGAQVRVDTPYFAPRADLVLGELKLGPDKPGARATGDEVELSFAITNSGEAADGVRFTVDRPKAKLLSTGEGVVAEGDGFALTAPLEPGATATAKLRYALTDPTITGFRVVLAPGTTFGDGDQGDNTAEVALSVTAPPSSTPPSTTSAPGSPTAPTTTTPPVGGAPKQLARTGAAPFWPLLTGLALLAAGLALHHAARARRRRA</sequence>
<feature type="signal peptide" evidence="3">
    <location>
        <begin position="1"/>
        <end position="21"/>
    </location>
</feature>
<organism evidence="4 5">
    <name type="scientific">Actinosynnema pretiosum subsp. pretiosum</name>
    <dbReference type="NCBI Taxonomy" id="103721"/>
    <lineage>
        <taxon>Bacteria</taxon>
        <taxon>Bacillati</taxon>
        <taxon>Actinomycetota</taxon>
        <taxon>Actinomycetes</taxon>
        <taxon>Pseudonocardiales</taxon>
        <taxon>Pseudonocardiaceae</taxon>
        <taxon>Actinosynnema</taxon>
    </lineage>
</organism>
<protein>
    <recommendedName>
        <fullName evidence="6">SD-repeat containing protein B domain-containing protein</fullName>
    </recommendedName>
</protein>